<feature type="domain" description="TonB-dependent receptor plug" evidence="11">
    <location>
        <begin position="127"/>
        <end position="232"/>
    </location>
</feature>
<dbReference type="InterPro" id="IPR039426">
    <property type="entry name" value="TonB-dep_rcpt-like"/>
</dbReference>
<evidence type="ECO:0000256" key="7">
    <source>
        <dbReference type="ARBA" id="ARBA00023237"/>
    </source>
</evidence>
<reference evidence="12 13" key="1">
    <citation type="submission" date="2018-06" db="EMBL/GenBank/DDBJ databases">
        <title>Genomic Encyclopedia of Archaeal and Bacterial Type Strains, Phase II (KMG-II): from individual species to whole genera.</title>
        <authorList>
            <person name="Goeker M."/>
        </authorList>
    </citation>
    <scope>NUCLEOTIDE SEQUENCE [LARGE SCALE GENOMIC DNA]</scope>
    <source>
        <strain evidence="12 13">DSM 23857</strain>
    </source>
</reference>
<dbReference type="PANTHER" id="PTHR40980">
    <property type="entry name" value="PLUG DOMAIN-CONTAINING PROTEIN"/>
    <property type="match status" value="1"/>
</dbReference>
<accession>A0A327R6C6</accession>
<dbReference type="EMBL" id="QLLL01000001">
    <property type="protein sequence ID" value="RAJ11133.1"/>
    <property type="molecule type" value="Genomic_DNA"/>
</dbReference>
<evidence type="ECO:0000259" key="10">
    <source>
        <dbReference type="Pfam" id="PF00593"/>
    </source>
</evidence>
<proteinExistence type="inferred from homology"/>
<dbReference type="Pfam" id="PF07715">
    <property type="entry name" value="Plug"/>
    <property type="match status" value="1"/>
</dbReference>
<evidence type="ECO:0000256" key="4">
    <source>
        <dbReference type="ARBA" id="ARBA00022692"/>
    </source>
</evidence>
<dbReference type="CDD" id="cd01347">
    <property type="entry name" value="ligand_gated_channel"/>
    <property type="match status" value="1"/>
</dbReference>
<name>A0A327R6C6_9BACT</name>
<evidence type="ECO:0000256" key="5">
    <source>
        <dbReference type="ARBA" id="ARBA00023077"/>
    </source>
</evidence>
<keyword evidence="5 9" id="KW-0798">TonB box</keyword>
<dbReference type="OrthoDB" id="8727862at2"/>
<dbReference type="InterPro" id="IPR000531">
    <property type="entry name" value="Beta-barrel_TonB"/>
</dbReference>
<comment type="subcellular location">
    <subcellularLocation>
        <location evidence="1 8">Cell outer membrane</location>
        <topology evidence="1 8">Multi-pass membrane protein</topology>
    </subcellularLocation>
</comment>
<evidence type="ECO:0000256" key="2">
    <source>
        <dbReference type="ARBA" id="ARBA00022448"/>
    </source>
</evidence>
<dbReference type="AlphaFoldDB" id="A0A327R6C6"/>
<keyword evidence="6 8" id="KW-0472">Membrane</keyword>
<comment type="similarity">
    <text evidence="8 9">Belongs to the TonB-dependent receptor family.</text>
</comment>
<dbReference type="SUPFAM" id="SSF49464">
    <property type="entry name" value="Carboxypeptidase regulatory domain-like"/>
    <property type="match status" value="1"/>
</dbReference>
<gene>
    <name evidence="12" type="ORF">LX64_00741</name>
</gene>
<dbReference type="InterPro" id="IPR012910">
    <property type="entry name" value="Plug_dom"/>
</dbReference>
<dbReference type="SUPFAM" id="SSF56935">
    <property type="entry name" value="Porins"/>
    <property type="match status" value="1"/>
</dbReference>
<dbReference type="Gene3D" id="2.60.40.1120">
    <property type="entry name" value="Carboxypeptidase-like, regulatory domain"/>
    <property type="match status" value="1"/>
</dbReference>
<dbReference type="Proteomes" id="UP000249547">
    <property type="component" value="Unassembled WGS sequence"/>
</dbReference>
<evidence type="ECO:0000313" key="12">
    <source>
        <dbReference type="EMBL" id="RAJ11133.1"/>
    </source>
</evidence>
<sequence length="919" mass="104070">MFNKQFLIFVGILFFQVQLYAAIIKGKVTNKNGEPLMGALVVIEGKQWHDIAGLDGGFVIKNVPVGEYSLRTKLLSYQSNVTKVVINNEETVIINIVLEDDQKNLQEFVVKGKQNPSSEQTARSLERNADQVLNIVSAKAIQISPDLTVANVLQRISGVSIERNSNGDGQFAILRGMDKRYNYTLVNGVKIPSPDNKYRYVPLDIFPSELLDRLEVYKALTPSMEGDAVGGVVNMVMKDAPATRSLQANLATGYNGLFLNRDFMGVKAGKVNMQSPYEMYGNKYSASAKDFSTVTADYDTRKPLPNVVAGLSMGDRFFKDKFGVIVAGSFQNTYRGSNSVFYNHEVVDTLRGITLTDRSVRQYSEQQTRLGLHAKLDYKLNDQHTFKWYNAYMQFNNAQVRDVQTTQLTIGGYDPEKGNATLSYSTRTRITKQSIYNSTLQGEHRLSDRIEVNWSAVYANATNDQPDNTNIPLHGQRTNFVDKRTTVQNASRRWEHNTDKDLAGYLNFIYKQHIANLPVTWQVGGLYRDKQRENFYNNYQLLPANLQAQYGVDFNSYKDIQWTVQNPFGSVANGNTYSASEKITAGYIQFKVASKVLEAVGGVRVENTNQGYSMKFPIGEDNPNGSQQYTDVLPSLHLRYMGINNTNIRASYFRSLNRPGFAEIIPTPLVNEEYKERGDPNLQHAIADNIDFRYEYFPRPTEQFMAGVFYKRIQNPIEYTLQPDKNRGQDIYLMPGNFGTATNYGVELDFIKYLRNFGVKANYTYTHSSITTSKSKRVRTAQDNGDLKTILVDQTRPLYGQSAHVANVSLLYKNAKRGWDAQLAGSYTGDRINTVSQFVDNDIWQKGFVQLDASVEKTIGKFTVFAKANNLLNTPAELYVKKPMNNKDFIEGQTAGSNKTLIKRDYYERTYLLGFRYKL</sequence>
<dbReference type="InterPro" id="IPR036942">
    <property type="entry name" value="Beta-barrel_TonB_sf"/>
</dbReference>
<protein>
    <submittedName>
        <fullName evidence="12">TonB-dependent receptor</fullName>
    </submittedName>
</protein>
<dbReference type="RefSeq" id="WP_111596229.1">
    <property type="nucleotide sequence ID" value="NZ_QLLL01000001.1"/>
</dbReference>
<evidence type="ECO:0000256" key="8">
    <source>
        <dbReference type="PROSITE-ProRule" id="PRU01360"/>
    </source>
</evidence>
<keyword evidence="12" id="KW-0675">Receptor</keyword>
<dbReference type="Pfam" id="PF00593">
    <property type="entry name" value="TonB_dep_Rec_b-barrel"/>
    <property type="match status" value="1"/>
</dbReference>
<keyword evidence="4 8" id="KW-0812">Transmembrane</keyword>
<keyword evidence="2 8" id="KW-0813">Transport</keyword>
<keyword evidence="13" id="KW-1185">Reference proteome</keyword>
<dbReference type="PANTHER" id="PTHR40980:SF4">
    <property type="entry name" value="TONB-DEPENDENT RECEPTOR-LIKE BETA-BARREL DOMAIN-CONTAINING PROTEIN"/>
    <property type="match status" value="1"/>
</dbReference>
<evidence type="ECO:0000256" key="6">
    <source>
        <dbReference type="ARBA" id="ARBA00023136"/>
    </source>
</evidence>
<evidence type="ECO:0000259" key="11">
    <source>
        <dbReference type="Pfam" id="PF07715"/>
    </source>
</evidence>
<dbReference type="InterPro" id="IPR037066">
    <property type="entry name" value="Plug_dom_sf"/>
</dbReference>
<keyword evidence="7 8" id="KW-0998">Cell outer membrane</keyword>
<dbReference type="Pfam" id="PF13715">
    <property type="entry name" value="CarbopepD_reg_2"/>
    <property type="match status" value="1"/>
</dbReference>
<keyword evidence="3 8" id="KW-1134">Transmembrane beta strand</keyword>
<evidence type="ECO:0000256" key="9">
    <source>
        <dbReference type="RuleBase" id="RU003357"/>
    </source>
</evidence>
<feature type="domain" description="TonB-dependent receptor-like beta-barrel" evidence="10">
    <location>
        <begin position="458"/>
        <end position="871"/>
    </location>
</feature>
<evidence type="ECO:0000256" key="3">
    <source>
        <dbReference type="ARBA" id="ARBA00022452"/>
    </source>
</evidence>
<comment type="caution">
    <text evidence="12">The sequence shown here is derived from an EMBL/GenBank/DDBJ whole genome shotgun (WGS) entry which is preliminary data.</text>
</comment>
<evidence type="ECO:0000256" key="1">
    <source>
        <dbReference type="ARBA" id="ARBA00004571"/>
    </source>
</evidence>
<dbReference type="Gene3D" id="2.40.170.20">
    <property type="entry name" value="TonB-dependent receptor, beta-barrel domain"/>
    <property type="match status" value="1"/>
</dbReference>
<dbReference type="GO" id="GO:0009279">
    <property type="term" value="C:cell outer membrane"/>
    <property type="evidence" value="ECO:0007669"/>
    <property type="project" value="UniProtKB-SubCell"/>
</dbReference>
<organism evidence="12 13">
    <name type="scientific">Chitinophaga skermanii</name>
    <dbReference type="NCBI Taxonomy" id="331697"/>
    <lineage>
        <taxon>Bacteria</taxon>
        <taxon>Pseudomonadati</taxon>
        <taxon>Bacteroidota</taxon>
        <taxon>Chitinophagia</taxon>
        <taxon>Chitinophagales</taxon>
        <taxon>Chitinophagaceae</taxon>
        <taxon>Chitinophaga</taxon>
    </lineage>
</organism>
<dbReference type="PROSITE" id="PS52016">
    <property type="entry name" value="TONB_DEPENDENT_REC_3"/>
    <property type="match status" value="1"/>
</dbReference>
<evidence type="ECO:0000313" key="13">
    <source>
        <dbReference type="Proteomes" id="UP000249547"/>
    </source>
</evidence>
<dbReference type="InterPro" id="IPR008969">
    <property type="entry name" value="CarboxyPept-like_regulatory"/>
</dbReference>
<dbReference type="Gene3D" id="2.170.130.10">
    <property type="entry name" value="TonB-dependent receptor, plug domain"/>
    <property type="match status" value="1"/>
</dbReference>